<evidence type="ECO:0000313" key="4">
    <source>
        <dbReference type="EMBL" id="MEC0483896.1"/>
    </source>
</evidence>
<dbReference type="RefSeq" id="WP_048352786.1">
    <property type="nucleotide sequence ID" value="NZ_JAQCPU010000002.1"/>
</dbReference>
<evidence type="ECO:0000313" key="3">
    <source>
        <dbReference type="EMBL" id="KRT90207.1"/>
    </source>
</evidence>
<accession>A0A0J6ENJ8</accession>
<reference evidence="4 6" key="3">
    <citation type="submission" date="2023-03" db="EMBL/GenBank/DDBJ databases">
        <title>Agriculturally important microbes genome sequencing.</title>
        <authorList>
            <person name="Dunlap C."/>
        </authorList>
    </citation>
    <scope>NUCLEOTIDE SEQUENCE [LARGE SCALE GENOMIC DNA]</scope>
    <source>
        <strain evidence="4 6">CBP-3203</strain>
    </source>
</reference>
<dbReference type="Pfam" id="PF02900">
    <property type="entry name" value="LigB"/>
    <property type="match status" value="1"/>
</dbReference>
<dbReference type="SUPFAM" id="SSF53213">
    <property type="entry name" value="LigB-like"/>
    <property type="match status" value="1"/>
</dbReference>
<comment type="caution">
    <text evidence="3">The sequence shown here is derived from an EMBL/GenBank/DDBJ whole genome shotgun (WGS) entry which is preliminary data.</text>
</comment>
<dbReference type="GO" id="GO:0016702">
    <property type="term" value="F:oxidoreductase activity, acting on single donors with incorporation of molecular oxygen, incorporation of two atoms of oxygen"/>
    <property type="evidence" value="ECO:0007669"/>
    <property type="project" value="UniProtKB-ARBA"/>
</dbReference>
<dbReference type="EMBL" id="LECW02000045">
    <property type="protein sequence ID" value="KRT90207.1"/>
    <property type="molecule type" value="Genomic_DNA"/>
</dbReference>
<protein>
    <submittedName>
        <fullName evidence="3">Extradiol ring-cleavage dioxygenase</fullName>
    </submittedName>
</protein>
<dbReference type="STRING" id="1664069.BGLY_4395"/>
<keyword evidence="6" id="KW-1185">Reference proteome</keyword>
<feature type="domain" description="Extradiol ring-cleavage dioxygenase class III enzyme subunit B" evidence="2">
    <location>
        <begin position="6"/>
        <end position="246"/>
    </location>
</feature>
<keyword evidence="1" id="KW-0560">Oxidoreductase</keyword>
<dbReference type="Proteomes" id="UP000036168">
    <property type="component" value="Unassembled WGS sequence"/>
</dbReference>
<evidence type="ECO:0000313" key="5">
    <source>
        <dbReference type="Proteomes" id="UP000036168"/>
    </source>
</evidence>
<reference evidence="3 5" key="1">
    <citation type="journal article" date="2015" name="Int. J. Syst. Evol. Microbiol.">
        <title>Bacillus glycinifermentans sp. nov., isolated from fermented soybean paste.</title>
        <authorList>
            <person name="Kim S.J."/>
            <person name="Dunlap C.A."/>
            <person name="Kwon S.W."/>
            <person name="Rooney A.P."/>
        </authorList>
    </citation>
    <scope>NUCLEOTIDE SEQUENCE [LARGE SCALE GENOMIC DNA]</scope>
    <source>
        <strain evidence="3 5">GO-13</strain>
    </source>
</reference>
<name>A0A0J6ENJ8_9BACI</name>
<evidence type="ECO:0000259" key="2">
    <source>
        <dbReference type="Pfam" id="PF02900"/>
    </source>
</evidence>
<proteinExistence type="predicted"/>
<dbReference type="PANTHER" id="PTHR30096:SF9">
    <property type="entry name" value="4-HYDROXYPHENYLACETATE CATABOLISM PROTEIN"/>
    <property type="match status" value="1"/>
</dbReference>
<sequence length="283" mass="30585">MSIELAALVPHTPRMCFEEKTPDFQKELVKGMKQLSAIIENIQPDAVVIISCHWTSSFDHLVDATPEHQGILTALECPNLISDVPYDYPGDPELAGELAEAGVKGGLPVIPVNDPAYCWDYGTVVPLRYLIPKGDIPVIDLSVTLAANLDETYRWGQLAGKVLKESGKKTVFISSGALSHHLVRGPECMPTLAEQALDSQFLAYLTDNDLQSARSMLPQYAKNAGLEAGGRHIAMLLGVLEDGCRSAFYGYGQSSGSSNVVMTFEPANKVARSGKIVKQGAVR</sequence>
<dbReference type="EMBL" id="JARRTL010000006">
    <property type="protein sequence ID" value="MEC0483896.1"/>
    <property type="molecule type" value="Genomic_DNA"/>
</dbReference>
<dbReference type="PATRIC" id="fig|1664069.3.peg.3058"/>
<gene>
    <name evidence="3" type="ORF">AB447_206400</name>
    <name evidence="4" type="ORF">P8828_03390</name>
</gene>
<keyword evidence="3" id="KW-0223">Dioxygenase</keyword>
<reference evidence="3" key="2">
    <citation type="submission" date="2015-10" db="EMBL/GenBank/DDBJ databases">
        <authorList>
            <person name="Gilbert D.G."/>
        </authorList>
    </citation>
    <scope>NUCLEOTIDE SEQUENCE</scope>
    <source>
        <strain evidence="3">GO-13</strain>
    </source>
</reference>
<dbReference type="Gene3D" id="3.40.830.10">
    <property type="entry name" value="LigB-like"/>
    <property type="match status" value="1"/>
</dbReference>
<accession>A0A0J6EPM3</accession>
<dbReference type="PANTHER" id="PTHR30096">
    <property type="entry name" value="4,5-DOPA DIOXYGENASE EXTRADIOL-LIKE PROTEIN"/>
    <property type="match status" value="1"/>
</dbReference>
<organism evidence="3 5">
    <name type="scientific">Bacillus glycinifermentans</name>
    <dbReference type="NCBI Taxonomy" id="1664069"/>
    <lineage>
        <taxon>Bacteria</taxon>
        <taxon>Bacillati</taxon>
        <taxon>Bacillota</taxon>
        <taxon>Bacilli</taxon>
        <taxon>Bacillales</taxon>
        <taxon>Bacillaceae</taxon>
        <taxon>Bacillus</taxon>
    </lineage>
</organism>
<dbReference type="GO" id="GO:0008198">
    <property type="term" value="F:ferrous iron binding"/>
    <property type="evidence" value="ECO:0007669"/>
    <property type="project" value="InterPro"/>
</dbReference>
<evidence type="ECO:0000256" key="1">
    <source>
        <dbReference type="ARBA" id="ARBA00023002"/>
    </source>
</evidence>
<dbReference type="InterPro" id="IPR004183">
    <property type="entry name" value="Xdiol_dOase_suB"/>
</dbReference>
<evidence type="ECO:0000313" key="6">
    <source>
        <dbReference type="Proteomes" id="UP001341297"/>
    </source>
</evidence>
<dbReference type="Proteomes" id="UP001341297">
    <property type="component" value="Unassembled WGS sequence"/>
</dbReference>
<dbReference type="AlphaFoldDB" id="A0A0J6ENJ8"/>
<dbReference type="OrthoDB" id="1676816at2"/>